<sequence length="188" mass="21639">MAADEPTILVVDDEKDVTDLYATWLEDSFDVRRAYEGHEALNLLDNEVNVVLLDRRMPGLSGDEVLAELRNRDLRSRVVMVTAVKPDFDIIEMGFDDYLVKPVSKDDLYTTVEGMLTRVEYDDQMQKYFSLVSKKAVLETEKSEEELADNDEYRRLESKVETLRNSVDDARETLSNHDDFVGAFQDLT</sequence>
<accession>A0A1N7E1J4</accession>
<reference evidence="5" key="1">
    <citation type="submission" date="2017-01" db="EMBL/GenBank/DDBJ databases">
        <authorList>
            <person name="Varghese N."/>
            <person name="Submissions S."/>
        </authorList>
    </citation>
    <scope>NUCLEOTIDE SEQUENCE [LARGE SCALE GENOMIC DNA]</scope>
    <source>
        <strain evidence="5">CGMCC 1.7737</strain>
    </source>
</reference>
<dbReference type="InterPro" id="IPR001789">
    <property type="entry name" value="Sig_transdc_resp-reg_receiver"/>
</dbReference>
<feature type="modified residue" description="4-aspartylphosphate" evidence="2">
    <location>
        <position position="54"/>
    </location>
</feature>
<evidence type="ECO:0000256" key="1">
    <source>
        <dbReference type="ARBA" id="ARBA00022553"/>
    </source>
</evidence>
<proteinExistence type="predicted"/>
<dbReference type="InterPro" id="IPR050595">
    <property type="entry name" value="Bact_response_regulator"/>
</dbReference>
<feature type="domain" description="Response regulatory" evidence="3">
    <location>
        <begin position="7"/>
        <end position="116"/>
    </location>
</feature>
<keyword evidence="5" id="KW-1185">Reference proteome</keyword>
<dbReference type="Pfam" id="PF08663">
    <property type="entry name" value="HalX"/>
    <property type="match status" value="1"/>
</dbReference>
<protein>
    <submittedName>
        <fullName evidence="4">DNA-binding response regulator, OmpR family, contains REC and winged-helix (WHTH) domain</fullName>
    </submittedName>
</protein>
<evidence type="ECO:0000313" key="4">
    <source>
        <dbReference type="EMBL" id="SIR81977.1"/>
    </source>
</evidence>
<keyword evidence="1 2" id="KW-0597">Phosphoprotein</keyword>
<dbReference type="SUPFAM" id="SSF52172">
    <property type="entry name" value="CheY-like"/>
    <property type="match status" value="1"/>
</dbReference>
<dbReference type="RefSeq" id="WP_076431812.1">
    <property type="nucleotide sequence ID" value="NZ_FTNO01000005.1"/>
</dbReference>
<dbReference type="Gene3D" id="3.40.50.2300">
    <property type="match status" value="1"/>
</dbReference>
<dbReference type="InterPro" id="IPR013971">
    <property type="entry name" value="HalX_domain"/>
</dbReference>
<name>A0A1N7E1J4_9EURY</name>
<keyword evidence="4" id="KW-0238">DNA-binding</keyword>
<gene>
    <name evidence="4" type="ORF">SAMN05421858_3944</name>
</gene>
<dbReference type="Proteomes" id="UP000186914">
    <property type="component" value="Unassembled WGS sequence"/>
</dbReference>
<dbReference type="PROSITE" id="PS50110">
    <property type="entry name" value="RESPONSE_REGULATORY"/>
    <property type="match status" value="1"/>
</dbReference>
<dbReference type="PANTHER" id="PTHR44591">
    <property type="entry name" value="STRESS RESPONSE REGULATOR PROTEIN 1"/>
    <property type="match status" value="1"/>
</dbReference>
<evidence type="ECO:0000256" key="2">
    <source>
        <dbReference type="PROSITE-ProRule" id="PRU00169"/>
    </source>
</evidence>
<organism evidence="4 5">
    <name type="scientific">Haladaptatus litoreus</name>
    <dbReference type="NCBI Taxonomy" id="553468"/>
    <lineage>
        <taxon>Archaea</taxon>
        <taxon>Methanobacteriati</taxon>
        <taxon>Methanobacteriota</taxon>
        <taxon>Stenosarchaea group</taxon>
        <taxon>Halobacteria</taxon>
        <taxon>Halobacteriales</taxon>
        <taxon>Haladaptataceae</taxon>
        <taxon>Haladaptatus</taxon>
    </lineage>
</organism>
<dbReference type="PANTHER" id="PTHR44591:SF3">
    <property type="entry name" value="RESPONSE REGULATORY DOMAIN-CONTAINING PROTEIN"/>
    <property type="match status" value="1"/>
</dbReference>
<dbReference type="InterPro" id="IPR011006">
    <property type="entry name" value="CheY-like_superfamily"/>
</dbReference>
<evidence type="ECO:0000259" key="3">
    <source>
        <dbReference type="PROSITE" id="PS50110"/>
    </source>
</evidence>
<dbReference type="OrthoDB" id="86314at2157"/>
<dbReference type="GO" id="GO:0003677">
    <property type="term" value="F:DNA binding"/>
    <property type="evidence" value="ECO:0007669"/>
    <property type="project" value="UniProtKB-KW"/>
</dbReference>
<dbReference type="GO" id="GO:0000160">
    <property type="term" value="P:phosphorelay signal transduction system"/>
    <property type="evidence" value="ECO:0007669"/>
    <property type="project" value="InterPro"/>
</dbReference>
<dbReference type="Pfam" id="PF00072">
    <property type="entry name" value="Response_reg"/>
    <property type="match status" value="1"/>
</dbReference>
<dbReference type="EMBL" id="FTNO01000005">
    <property type="protein sequence ID" value="SIR81977.1"/>
    <property type="molecule type" value="Genomic_DNA"/>
</dbReference>
<dbReference type="AlphaFoldDB" id="A0A1N7E1J4"/>
<dbReference type="SMART" id="SM00448">
    <property type="entry name" value="REC"/>
    <property type="match status" value="1"/>
</dbReference>
<evidence type="ECO:0000313" key="5">
    <source>
        <dbReference type="Proteomes" id="UP000186914"/>
    </source>
</evidence>